<evidence type="ECO:0000256" key="3">
    <source>
        <dbReference type="PROSITE-ProRule" id="PRU00221"/>
    </source>
</evidence>
<dbReference type="EMBL" id="JANIEX010001492">
    <property type="protein sequence ID" value="KAJ3557341.1"/>
    <property type="molecule type" value="Genomic_DNA"/>
</dbReference>
<keyword evidence="5" id="KW-1185">Reference proteome</keyword>
<dbReference type="InterPro" id="IPR015943">
    <property type="entry name" value="WD40/YVTN_repeat-like_dom_sf"/>
</dbReference>
<accession>A0AAD5VG58</accession>
<evidence type="ECO:0000313" key="5">
    <source>
        <dbReference type="Proteomes" id="UP001213000"/>
    </source>
</evidence>
<dbReference type="InterPro" id="IPR036322">
    <property type="entry name" value="WD40_repeat_dom_sf"/>
</dbReference>
<dbReference type="PROSITE" id="PS50082">
    <property type="entry name" value="WD_REPEATS_2"/>
    <property type="match status" value="1"/>
</dbReference>
<dbReference type="SMART" id="SM00320">
    <property type="entry name" value="WD40"/>
    <property type="match status" value="4"/>
</dbReference>
<keyword evidence="1 3" id="KW-0853">WD repeat</keyword>
<evidence type="ECO:0000256" key="2">
    <source>
        <dbReference type="ARBA" id="ARBA00022737"/>
    </source>
</evidence>
<dbReference type="AlphaFoldDB" id="A0AAD5VG58"/>
<gene>
    <name evidence="4" type="ORF">NP233_g11766</name>
</gene>
<dbReference type="PROSITE" id="PS00678">
    <property type="entry name" value="WD_REPEATS_1"/>
    <property type="match status" value="1"/>
</dbReference>
<organism evidence="4 5">
    <name type="scientific">Leucocoprinus birnbaumii</name>
    <dbReference type="NCBI Taxonomy" id="56174"/>
    <lineage>
        <taxon>Eukaryota</taxon>
        <taxon>Fungi</taxon>
        <taxon>Dikarya</taxon>
        <taxon>Basidiomycota</taxon>
        <taxon>Agaricomycotina</taxon>
        <taxon>Agaricomycetes</taxon>
        <taxon>Agaricomycetidae</taxon>
        <taxon>Agaricales</taxon>
        <taxon>Agaricineae</taxon>
        <taxon>Agaricaceae</taxon>
        <taxon>Leucocoprinus</taxon>
    </lineage>
</organism>
<dbReference type="PANTHER" id="PTHR22847:SF637">
    <property type="entry name" value="WD REPEAT DOMAIN 5B"/>
    <property type="match status" value="1"/>
</dbReference>
<dbReference type="InterPro" id="IPR001680">
    <property type="entry name" value="WD40_rpt"/>
</dbReference>
<dbReference type="SUPFAM" id="SSF50978">
    <property type="entry name" value="WD40 repeat-like"/>
    <property type="match status" value="1"/>
</dbReference>
<reference evidence="4" key="1">
    <citation type="submission" date="2022-07" db="EMBL/GenBank/DDBJ databases">
        <title>Genome Sequence of Leucocoprinus birnbaumii.</title>
        <authorList>
            <person name="Buettner E."/>
        </authorList>
    </citation>
    <scope>NUCLEOTIDE SEQUENCE</scope>
    <source>
        <strain evidence="4">VT141</strain>
    </source>
</reference>
<dbReference type="Proteomes" id="UP001213000">
    <property type="component" value="Unassembled WGS sequence"/>
</dbReference>
<evidence type="ECO:0000313" key="4">
    <source>
        <dbReference type="EMBL" id="KAJ3557341.1"/>
    </source>
</evidence>
<sequence>MLDPMHNKPINVLKLNATGDCLASGGDDCRISLWDLSGVRLNREPVWSAHVPEHGAICSCVWVSPQKGRTSTFLVFGCVDGSIHVYRQVKGSGLGFAFVVRTHLHTGAVEDLAFDPSHNRLASAGDCRLLLWSFGRQGALSHIAETSPRKSIARSVCFLNSGSTVLVSFLQSHEVLMYDVNPWREKGYYFLPTRIGYAALGCSQCTLLVSNLATGIDVYDLPPSSPIRMFRHAVRKNVPILLAAALDDSIVLAGSDDGTVRVFDQRTGSLVTALHHSPIGTLVQVAMQSL</sequence>
<name>A0AAD5VG58_9AGAR</name>
<dbReference type="Pfam" id="PF00400">
    <property type="entry name" value="WD40"/>
    <property type="match status" value="3"/>
</dbReference>
<dbReference type="Gene3D" id="2.130.10.10">
    <property type="entry name" value="YVTN repeat-like/Quinoprotein amine dehydrogenase"/>
    <property type="match status" value="2"/>
</dbReference>
<proteinExistence type="predicted"/>
<dbReference type="GO" id="GO:1990234">
    <property type="term" value="C:transferase complex"/>
    <property type="evidence" value="ECO:0007669"/>
    <property type="project" value="UniProtKB-ARBA"/>
</dbReference>
<comment type="caution">
    <text evidence="4">The sequence shown here is derived from an EMBL/GenBank/DDBJ whole genome shotgun (WGS) entry which is preliminary data.</text>
</comment>
<dbReference type="InterPro" id="IPR019775">
    <property type="entry name" value="WD40_repeat_CS"/>
</dbReference>
<dbReference type="PANTHER" id="PTHR22847">
    <property type="entry name" value="WD40 REPEAT PROTEIN"/>
    <property type="match status" value="1"/>
</dbReference>
<dbReference type="PROSITE" id="PS50294">
    <property type="entry name" value="WD_REPEATS_REGION"/>
    <property type="match status" value="1"/>
</dbReference>
<protein>
    <submittedName>
        <fullName evidence="4">Uncharacterized protein</fullName>
    </submittedName>
</protein>
<evidence type="ECO:0000256" key="1">
    <source>
        <dbReference type="ARBA" id="ARBA00022574"/>
    </source>
</evidence>
<feature type="repeat" description="WD" evidence="3">
    <location>
        <begin position="3"/>
        <end position="44"/>
    </location>
</feature>
<keyword evidence="2" id="KW-0677">Repeat</keyword>